<dbReference type="InterPro" id="IPR036866">
    <property type="entry name" value="RibonucZ/Hydroxyglut_hydro"/>
</dbReference>
<dbReference type="SMART" id="SM00849">
    <property type="entry name" value="Lactamase_B"/>
    <property type="match status" value="1"/>
</dbReference>
<accession>A0A919JK08</accession>
<name>A0A919JK08_9ACTN</name>
<organism evidence="2 3">
    <name type="scientific">Actinoplanes nipponensis</name>
    <dbReference type="NCBI Taxonomy" id="135950"/>
    <lineage>
        <taxon>Bacteria</taxon>
        <taxon>Bacillati</taxon>
        <taxon>Actinomycetota</taxon>
        <taxon>Actinomycetes</taxon>
        <taxon>Micromonosporales</taxon>
        <taxon>Micromonosporaceae</taxon>
        <taxon>Actinoplanes</taxon>
    </lineage>
</organism>
<evidence type="ECO:0000259" key="1">
    <source>
        <dbReference type="SMART" id="SM00849"/>
    </source>
</evidence>
<dbReference type="AlphaFoldDB" id="A0A919JK08"/>
<dbReference type="EMBL" id="BOMQ01000051">
    <property type="protein sequence ID" value="GIE50547.1"/>
    <property type="molecule type" value="Genomic_DNA"/>
</dbReference>
<keyword evidence="3" id="KW-1185">Reference proteome</keyword>
<feature type="domain" description="Metallo-beta-lactamase" evidence="1">
    <location>
        <begin position="31"/>
        <end position="229"/>
    </location>
</feature>
<dbReference type="Gene3D" id="3.60.15.10">
    <property type="entry name" value="Ribonuclease Z/Hydroxyacylglutathione hydrolase-like"/>
    <property type="match status" value="1"/>
</dbReference>
<proteinExistence type="predicted"/>
<evidence type="ECO:0000313" key="2">
    <source>
        <dbReference type="EMBL" id="GIE50547.1"/>
    </source>
</evidence>
<dbReference type="CDD" id="cd16282">
    <property type="entry name" value="metallo-hydrolase-like_MBL-fold"/>
    <property type="match status" value="1"/>
</dbReference>
<dbReference type="Proteomes" id="UP000647172">
    <property type="component" value="Unassembled WGS sequence"/>
</dbReference>
<dbReference type="SUPFAM" id="SSF56281">
    <property type="entry name" value="Metallo-hydrolase/oxidoreductase"/>
    <property type="match status" value="1"/>
</dbReference>
<comment type="caution">
    <text evidence="2">The sequence shown here is derived from an EMBL/GenBank/DDBJ whole genome shotgun (WGS) entry which is preliminary data.</text>
</comment>
<sequence length="316" mass="33402">MTASAIPYRKGLHEVARGVHAWLAPDGGWGLSNAGLIAGDGAALLVDTLFDLPMTREMLAAMAVVTERRPVRYAVNTHANGDHCFGNSLLSPGTVIHAGPHFDDDLHEVPPALLAQLMTAELGPVLGPYLRRNFGRYTFTDVPVRGADVTVTGPLTLDVGGRAVEILPLGPAHTRGDVVVWVPDTRTLFAGDLLFIGGTPMIWSGPPGNWIAACDRMLALDPVTVVPGHGPVTGPAGIRQVRDYLSFLLGYARSSLAAGRSWREAAAEVDLGPYAAWGESERTVANLYAAYRSLDPATAEISLLELLTAMAGADPG</sequence>
<evidence type="ECO:0000313" key="3">
    <source>
        <dbReference type="Proteomes" id="UP000647172"/>
    </source>
</evidence>
<dbReference type="PANTHER" id="PTHR42951">
    <property type="entry name" value="METALLO-BETA-LACTAMASE DOMAIN-CONTAINING"/>
    <property type="match status" value="1"/>
</dbReference>
<dbReference type="InterPro" id="IPR001279">
    <property type="entry name" value="Metallo-B-lactamas"/>
</dbReference>
<reference evidence="2" key="1">
    <citation type="submission" date="2021-01" db="EMBL/GenBank/DDBJ databases">
        <title>Whole genome shotgun sequence of Actinoplanes nipponensis NBRC 14063.</title>
        <authorList>
            <person name="Komaki H."/>
            <person name="Tamura T."/>
        </authorList>
    </citation>
    <scope>NUCLEOTIDE SEQUENCE</scope>
    <source>
        <strain evidence="2">NBRC 14063</strain>
    </source>
</reference>
<gene>
    <name evidence="2" type="ORF">Ani05nite_40810</name>
</gene>
<dbReference type="PANTHER" id="PTHR42951:SF4">
    <property type="entry name" value="ACYL-COENZYME A THIOESTERASE MBLAC2"/>
    <property type="match status" value="1"/>
</dbReference>
<dbReference type="InterPro" id="IPR050855">
    <property type="entry name" value="NDM-1-like"/>
</dbReference>
<dbReference type="Pfam" id="PF00753">
    <property type="entry name" value="Lactamase_B"/>
    <property type="match status" value="1"/>
</dbReference>
<protein>
    <recommendedName>
        <fullName evidence="1">Metallo-beta-lactamase domain-containing protein</fullName>
    </recommendedName>
</protein>
<dbReference type="RefSeq" id="WP_203770401.1">
    <property type="nucleotide sequence ID" value="NZ_BAAAYJ010000020.1"/>
</dbReference>